<name>A0A1G2CQV8_9BACT</name>
<evidence type="ECO:0008006" key="3">
    <source>
        <dbReference type="Google" id="ProtNLM"/>
    </source>
</evidence>
<proteinExistence type="predicted"/>
<dbReference type="SUPFAM" id="SSF53756">
    <property type="entry name" value="UDP-Glycosyltransferase/glycogen phosphorylase"/>
    <property type="match status" value="1"/>
</dbReference>
<accession>A0A1G2CQV8</accession>
<dbReference type="Gene3D" id="3.40.50.2000">
    <property type="entry name" value="Glycogen Phosphorylase B"/>
    <property type="match status" value="1"/>
</dbReference>
<sequence>MSFKAGDAGDLAEKIKFLIEDKNKGEKMAKEAMASVKNFTWESRTEKIINFVRENEYILYN</sequence>
<evidence type="ECO:0000313" key="1">
    <source>
        <dbReference type="EMBL" id="OGZ03637.1"/>
    </source>
</evidence>
<evidence type="ECO:0000313" key="2">
    <source>
        <dbReference type="Proteomes" id="UP000177587"/>
    </source>
</evidence>
<dbReference type="Proteomes" id="UP000177587">
    <property type="component" value="Unassembled WGS sequence"/>
</dbReference>
<dbReference type="EMBL" id="MHLG01000014">
    <property type="protein sequence ID" value="OGZ03637.1"/>
    <property type="molecule type" value="Genomic_DNA"/>
</dbReference>
<gene>
    <name evidence="1" type="ORF">A2604_00940</name>
</gene>
<dbReference type="AlphaFoldDB" id="A0A1G2CQV8"/>
<organism evidence="1 2">
    <name type="scientific">Candidatus Liptonbacteria bacterium RIFOXYD1_FULL_36_11</name>
    <dbReference type="NCBI Taxonomy" id="1798656"/>
    <lineage>
        <taxon>Bacteria</taxon>
        <taxon>Candidatus Liptoniibacteriota</taxon>
    </lineage>
</organism>
<dbReference type="STRING" id="1798656.A2604_00940"/>
<comment type="caution">
    <text evidence="1">The sequence shown here is derived from an EMBL/GenBank/DDBJ whole genome shotgun (WGS) entry which is preliminary data.</text>
</comment>
<protein>
    <recommendedName>
        <fullName evidence="3">Glycosyl transferase family 1 domain-containing protein</fullName>
    </recommendedName>
</protein>
<reference evidence="1 2" key="1">
    <citation type="journal article" date="2016" name="Nat. Commun.">
        <title>Thousands of microbial genomes shed light on interconnected biogeochemical processes in an aquifer system.</title>
        <authorList>
            <person name="Anantharaman K."/>
            <person name="Brown C.T."/>
            <person name="Hug L.A."/>
            <person name="Sharon I."/>
            <person name="Castelle C.J."/>
            <person name="Probst A.J."/>
            <person name="Thomas B.C."/>
            <person name="Singh A."/>
            <person name="Wilkins M.J."/>
            <person name="Karaoz U."/>
            <person name="Brodie E.L."/>
            <person name="Williams K.H."/>
            <person name="Hubbard S.S."/>
            <person name="Banfield J.F."/>
        </authorList>
    </citation>
    <scope>NUCLEOTIDE SEQUENCE [LARGE SCALE GENOMIC DNA]</scope>
</reference>